<gene>
    <name evidence="1" type="ORF">SPIL2461_LOCUS16207</name>
</gene>
<sequence length="279" mass="31939">MAWLPQEDREFLKASAGLGNFQKAEVAWLDRKRYKYTDVDVSTWLFDRGSAKQIAFEGAVVDERGKPCICSWPGKYGSAWDCMVQAAEGGKISAAVVFLPKGTTEFGKHAEIPPQEKLEGDCWCIPLYGEQKPWGCRWWSRWIANIEEAHRFGAEFQVYFFENMKGKGKVRSFETAGKEHLRREEICNRMEKFRETDVYKNVAASLSNLSRDPCADGSSPYSRRVDQEFMSWLPPEDREFLEASEGLGNSQKAEVAWLDRKGYKFTPKDVSEWLGVKAL</sequence>
<evidence type="ECO:0000313" key="2">
    <source>
        <dbReference type="Proteomes" id="UP000649617"/>
    </source>
</evidence>
<accession>A0A812VFN7</accession>
<reference evidence="1" key="1">
    <citation type="submission" date="2021-02" db="EMBL/GenBank/DDBJ databases">
        <authorList>
            <person name="Dougan E. K."/>
            <person name="Rhodes N."/>
            <person name="Thang M."/>
            <person name="Chan C."/>
        </authorList>
    </citation>
    <scope>NUCLEOTIDE SEQUENCE</scope>
</reference>
<proteinExistence type="predicted"/>
<dbReference type="EMBL" id="CAJNIZ010041779">
    <property type="protein sequence ID" value="CAE7617159.1"/>
    <property type="molecule type" value="Genomic_DNA"/>
</dbReference>
<name>A0A812VFN7_SYMPI</name>
<dbReference type="AlphaFoldDB" id="A0A812VFN7"/>
<dbReference type="OrthoDB" id="418408at2759"/>
<dbReference type="Proteomes" id="UP000649617">
    <property type="component" value="Unassembled WGS sequence"/>
</dbReference>
<evidence type="ECO:0000313" key="1">
    <source>
        <dbReference type="EMBL" id="CAE7617159.1"/>
    </source>
</evidence>
<keyword evidence="2" id="KW-1185">Reference proteome</keyword>
<organism evidence="1 2">
    <name type="scientific">Symbiodinium pilosum</name>
    <name type="common">Dinoflagellate</name>
    <dbReference type="NCBI Taxonomy" id="2952"/>
    <lineage>
        <taxon>Eukaryota</taxon>
        <taxon>Sar</taxon>
        <taxon>Alveolata</taxon>
        <taxon>Dinophyceae</taxon>
        <taxon>Suessiales</taxon>
        <taxon>Symbiodiniaceae</taxon>
        <taxon>Symbiodinium</taxon>
    </lineage>
</organism>
<protein>
    <submittedName>
        <fullName evidence="1">Uncharacterized protein</fullName>
    </submittedName>
</protein>
<comment type="caution">
    <text evidence="1">The sequence shown here is derived from an EMBL/GenBank/DDBJ whole genome shotgun (WGS) entry which is preliminary data.</text>
</comment>